<dbReference type="Proteomes" id="UP000249746">
    <property type="component" value="Unassembled WGS sequence"/>
</dbReference>
<sequence length="334" mass="38302">MLDFLQNPPLNRELMQHLGGEFVQPKLLNPNIKEQIKTQNLELCKELGMKIAKPFSFSVESFYFLLKKLTKKYKVALALSSHRFLYEAYLLLEEKDQIIPLIPSYENGEISIQEALSLGAECFVLPSLNEDILTSNLHLQEFLKDKVCIWDISYALALSLPLPKNAEAYLINGESLGLLHPFGIMAHSCSDFGDFSEIYQEIFGIYQVFLKGIQECKPPKKDYALEFFNLLKEDLQDCLTLLYKTPKNTLAIRLKNNKARNLIQALMLEDISCINGQECLLGFMQPSFVLRLMGYSTNEAREFLSLSFCKDFNNITSMAKKIAFKYKQLQAMQL</sequence>
<proteinExistence type="predicted"/>
<dbReference type="OrthoDB" id="5343166at2"/>
<evidence type="ECO:0000313" key="2">
    <source>
        <dbReference type="Proteomes" id="UP000249746"/>
    </source>
</evidence>
<evidence type="ECO:0000313" key="1">
    <source>
        <dbReference type="EMBL" id="PZT48240.1"/>
    </source>
</evidence>
<dbReference type="InterPro" id="IPR015422">
    <property type="entry name" value="PyrdxlP-dep_Trfase_small"/>
</dbReference>
<accession>A0A2W6NGY6</accession>
<name>A0A2W6NGY6_9HELI</name>
<reference evidence="1 2" key="1">
    <citation type="submission" date="2017-03" db="EMBL/GenBank/DDBJ databases">
        <title>Genomic and clinical evidence uncovers the enterohepatic species Helicobacter valdiviensis as a potential human intestinal pathogen.</title>
        <authorList>
            <person name="Fresia P."/>
            <person name="Jara R."/>
            <person name="Sierra R."/>
            <person name="Ferres I."/>
            <person name="Greif G."/>
            <person name="Iraola G."/>
            <person name="Collado L."/>
        </authorList>
    </citation>
    <scope>NUCLEOTIDE SEQUENCE [LARGE SCALE GENOMIC DNA]</scope>
    <source>
        <strain evidence="1 2">WBE14</strain>
    </source>
</reference>
<dbReference type="RefSeq" id="WP_111229670.1">
    <property type="nucleotide sequence ID" value="NZ_NBIU01000010.1"/>
</dbReference>
<organism evidence="1 2">
    <name type="scientific">Helicobacter valdiviensis</name>
    <dbReference type="NCBI Taxonomy" id="1458358"/>
    <lineage>
        <taxon>Bacteria</taxon>
        <taxon>Pseudomonadati</taxon>
        <taxon>Campylobacterota</taxon>
        <taxon>Epsilonproteobacteria</taxon>
        <taxon>Campylobacterales</taxon>
        <taxon>Helicobacteraceae</taxon>
        <taxon>Helicobacter</taxon>
    </lineage>
</organism>
<dbReference type="AlphaFoldDB" id="A0A2W6NGY6"/>
<protein>
    <submittedName>
        <fullName evidence="1">Nitrogen fixation protein NifS</fullName>
    </submittedName>
</protein>
<dbReference type="EMBL" id="NBIU01000010">
    <property type="protein sequence ID" value="PZT48240.1"/>
    <property type="molecule type" value="Genomic_DNA"/>
</dbReference>
<comment type="caution">
    <text evidence="1">The sequence shown here is derived from an EMBL/GenBank/DDBJ whole genome shotgun (WGS) entry which is preliminary data.</text>
</comment>
<keyword evidence="2" id="KW-1185">Reference proteome</keyword>
<dbReference type="Gene3D" id="3.90.1150.10">
    <property type="entry name" value="Aspartate Aminotransferase, domain 1"/>
    <property type="match status" value="1"/>
</dbReference>
<gene>
    <name evidence="1" type="ORF">B6S12_04750</name>
</gene>